<accession>A0ABW1R428</accession>
<name>A0ABW1R428_9LACO</name>
<proteinExistence type="predicted"/>
<dbReference type="EMBL" id="JBHSSD010000021">
    <property type="protein sequence ID" value="MFC6164089.1"/>
    <property type="molecule type" value="Genomic_DNA"/>
</dbReference>
<keyword evidence="3" id="KW-1185">Reference proteome</keyword>
<reference evidence="3" key="1">
    <citation type="journal article" date="2019" name="Int. J. Syst. Evol. Microbiol.">
        <title>The Global Catalogue of Microorganisms (GCM) 10K type strain sequencing project: providing services to taxonomists for standard genome sequencing and annotation.</title>
        <authorList>
            <consortium name="The Broad Institute Genomics Platform"/>
            <consortium name="The Broad Institute Genome Sequencing Center for Infectious Disease"/>
            <person name="Wu L."/>
            <person name="Ma J."/>
        </authorList>
    </citation>
    <scope>NUCLEOTIDE SEQUENCE [LARGE SCALE GENOMIC DNA]</scope>
    <source>
        <strain evidence="3">CCM 8932</strain>
    </source>
</reference>
<protein>
    <recommendedName>
        <fullName evidence="4">Extracellular protein</fullName>
    </recommendedName>
</protein>
<dbReference type="Proteomes" id="UP001596253">
    <property type="component" value="Unassembled WGS sequence"/>
</dbReference>
<sequence length="85" mass="9873">MKHRGTVLLSVLSFVLIFSAFETYRYLNYVQRQQVYQALINDYRHPTKLTVQKHTKSVQSTRSKARTTSTQKENASARHRGSSLN</sequence>
<feature type="region of interest" description="Disordered" evidence="1">
    <location>
        <begin position="51"/>
        <end position="85"/>
    </location>
</feature>
<evidence type="ECO:0000313" key="3">
    <source>
        <dbReference type="Proteomes" id="UP001596253"/>
    </source>
</evidence>
<evidence type="ECO:0000313" key="2">
    <source>
        <dbReference type="EMBL" id="MFC6164089.1"/>
    </source>
</evidence>
<evidence type="ECO:0008006" key="4">
    <source>
        <dbReference type="Google" id="ProtNLM"/>
    </source>
</evidence>
<comment type="caution">
    <text evidence="2">The sequence shown here is derived from an EMBL/GenBank/DDBJ whole genome shotgun (WGS) entry which is preliminary data.</text>
</comment>
<gene>
    <name evidence="2" type="ORF">ACFP3T_05325</name>
</gene>
<organism evidence="2 3">
    <name type="scientific">Lactiplantibacillus dongliensis</name>
    <dbReference type="NCBI Taxonomy" id="2559919"/>
    <lineage>
        <taxon>Bacteria</taxon>
        <taxon>Bacillati</taxon>
        <taxon>Bacillota</taxon>
        <taxon>Bacilli</taxon>
        <taxon>Lactobacillales</taxon>
        <taxon>Lactobacillaceae</taxon>
        <taxon>Lactiplantibacillus</taxon>
    </lineage>
</organism>
<feature type="compositionally biased region" description="Polar residues" evidence="1">
    <location>
        <begin position="57"/>
        <end position="74"/>
    </location>
</feature>
<dbReference type="RefSeq" id="WP_137641023.1">
    <property type="nucleotide sequence ID" value="NZ_BJDK01000036.1"/>
</dbReference>
<evidence type="ECO:0000256" key="1">
    <source>
        <dbReference type="SAM" id="MobiDB-lite"/>
    </source>
</evidence>